<reference evidence="4 5" key="1">
    <citation type="journal article" date="2008" name="J. Bacteriol.">
        <title>Insights into plant cell wall degradation from the genome sequence of the soil bacterium Cellvibrio japonicus.</title>
        <authorList>
            <person name="Deboy R.T."/>
            <person name="Mongodin E.F."/>
            <person name="Fouts D.E."/>
            <person name="Tailford L.E."/>
            <person name="Khouri H."/>
            <person name="Emerson J.B."/>
            <person name="Mohamoud Y."/>
            <person name="Watkins K."/>
            <person name="Henrissat B."/>
            <person name="Gilbert H.J."/>
            <person name="Nelson K.E."/>
        </authorList>
    </citation>
    <scope>NUCLEOTIDE SEQUENCE [LARGE SCALE GENOMIC DNA]</scope>
    <source>
        <strain evidence="4 5">Ueda107</strain>
    </source>
</reference>
<proteinExistence type="inferred from homology"/>
<feature type="domain" description="YchJ-like middle NTF2-like" evidence="3">
    <location>
        <begin position="29"/>
        <end position="120"/>
    </location>
</feature>
<dbReference type="PANTHER" id="PTHR33747:SF1">
    <property type="entry name" value="ADENYLATE CYCLASE-ASSOCIATED CAP C-TERMINAL DOMAIN-CONTAINING PROTEIN"/>
    <property type="match status" value="1"/>
</dbReference>
<dbReference type="HAMAP" id="MF_00612">
    <property type="entry name" value="UPF0225"/>
    <property type="match status" value="1"/>
</dbReference>
<dbReference type="AlphaFoldDB" id="B3PIS5"/>
<dbReference type="OrthoDB" id="21421at2"/>
<dbReference type="InterPro" id="IPR004027">
    <property type="entry name" value="SEC_C_motif"/>
</dbReference>
<evidence type="ECO:0000259" key="3">
    <source>
        <dbReference type="Pfam" id="PF17775"/>
    </source>
</evidence>
<dbReference type="Proteomes" id="UP000001036">
    <property type="component" value="Chromosome"/>
</dbReference>
<accession>B3PIS5</accession>
<evidence type="ECO:0000313" key="5">
    <source>
        <dbReference type="Proteomes" id="UP000001036"/>
    </source>
</evidence>
<dbReference type="InterPro" id="IPR048469">
    <property type="entry name" value="YchJ-like_M"/>
</dbReference>
<dbReference type="SUPFAM" id="SSF54427">
    <property type="entry name" value="NTF2-like"/>
    <property type="match status" value="1"/>
</dbReference>
<dbReference type="Pfam" id="PF17775">
    <property type="entry name" value="YchJ_M-like"/>
    <property type="match status" value="1"/>
</dbReference>
<dbReference type="RefSeq" id="WP_012489370.1">
    <property type="nucleotide sequence ID" value="NC_010995.1"/>
</dbReference>
<dbReference type="InterPro" id="IPR023006">
    <property type="entry name" value="YchJ-like"/>
</dbReference>
<organism evidence="4 5">
    <name type="scientific">Cellvibrio japonicus (strain Ueda107)</name>
    <name type="common">Pseudomonas fluorescens subsp. cellulosa</name>
    <dbReference type="NCBI Taxonomy" id="498211"/>
    <lineage>
        <taxon>Bacteria</taxon>
        <taxon>Pseudomonadati</taxon>
        <taxon>Pseudomonadota</taxon>
        <taxon>Gammaproteobacteria</taxon>
        <taxon>Cellvibrionales</taxon>
        <taxon>Cellvibrionaceae</taxon>
        <taxon>Cellvibrio</taxon>
    </lineage>
</organism>
<gene>
    <name evidence="4" type="ordered locus">CJA_3807</name>
</gene>
<dbReference type="HOGENOM" id="CLU_099590_0_0_6"/>
<dbReference type="EMBL" id="CP000934">
    <property type="protein sequence ID" value="ACE85098.1"/>
    <property type="molecule type" value="Genomic_DNA"/>
</dbReference>
<name>B3PIS5_CELJU</name>
<evidence type="ECO:0000313" key="4">
    <source>
        <dbReference type="EMBL" id="ACE85098.1"/>
    </source>
</evidence>
<evidence type="ECO:0000256" key="2">
    <source>
        <dbReference type="HAMAP-Rule" id="MF_00612"/>
    </source>
</evidence>
<dbReference type="InterPro" id="IPR032710">
    <property type="entry name" value="NTF2-like_dom_sf"/>
</dbReference>
<evidence type="ECO:0000256" key="1">
    <source>
        <dbReference type="ARBA" id="ARBA00010839"/>
    </source>
</evidence>
<comment type="similarity">
    <text evidence="1 2">Belongs to the UPF0225 family.</text>
</comment>
<dbReference type="eggNOG" id="COG3012">
    <property type="taxonomic scope" value="Bacteria"/>
</dbReference>
<protein>
    <recommendedName>
        <fullName evidence="2">UPF0225 protein CJA_3807</fullName>
    </recommendedName>
</protein>
<dbReference type="Pfam" id="PF02810">
    <property type="entry name" value="SEC-C"/>
    <property type="match status" value="2"/>
</dbReference>
<dbReference type="SUPFAM" id="SSF103642">
    <property type="entry name" value="Sec-C motif"/>
    <property type="match status" value="1"/>
</dbReference>
<keyword evidence="5" id="KW-1185">Reference proteome</keyword>
<dbReference type="NCBIfam" id="NF002449">
    <property type="entry name" value="PRK01617.1"/>
    <property type="match status" value="1"/>
</dbReference>
<dbReference type="KEGG" id="cja:CJA_3807"/>
<sequence>MNNLLCPCGSRLNYSICCQPLHQGTPAANPEALMRSRYSAFVLRLGDYLLQSWHSSTRPISLSLENSPDWRGLQVLSASQQQDHGKVHFRAVYREGTHWGFLQEESDFVREQGHWYYLHGTTREGQLKPGRNDPCLCGSGRKFKLCCG</sequence>
<dbReference type="Gene3D" id="3.10.450.50">
    <property type="match status" value="1"/>
</dbReference>
<dbReference type="PANTHER" id="PTHR33747">
    <property type="entry name" value="UPF0225 PROTEIN SCO1677"/>
    <property type="match status" value="1"/>
</dbReference>